<keyword evidence="3" id="KW-0274">FAD</keyword>
<dbReference type="PANTHER" id="PTHR46091">
    <property type="entry name" value="BLR7054 PROTEIN"/>
    <property type="match status" value="1"/>
</dbReference>
<feature type="domain" description="Amine oxidase" evidence="7">
    <location>
        <begin position="22"/>
        <end position="501"/>
    </location>
</feature>
<dbReference type="KEGG" id="mmob:F6R98_11170"/>
<dbReference type="Gene3D" id="3.50.50.60">
    <property type="entry name" value="FAD/NAD(P)-binding domain"/>
    <property type="match status" value="2"/>
</dbReference>
<keyword evidence="4" id="KW-0521">NADP</keyword>
<name>A0A5Q0BLL7_9GAMM</name>
<dbReference type="Pfam" id="PF01593">
    <property type="entry name" value="Amino_oxidase"/>
    <property type="match status" value="1"/>
</dbReference>
<evidence type="ECO:0000259" key="7">
    <source>
        <dbReference type="Pfam" id="PF01593"/>
    </source>
</evidence>
<evidence type="ECO:0000313" key="9">
    <source>
        <dbReference type="Proteomes" id="UP000325755"/>
    </source>
</evidence>
<evidence type="ECO:0000256" key="3">
    <source>
        <dbReference type="ARBA" id="ARBA00022827"/>
    </source>
</evidence>
<sequence>MSAIARESRQERYDVIVVGAGIGGLTAAALLAKAGKSVLVVERHKRPGGYAHGFSRRGCRFDAGVHLVSGCGPQGYANGSIIYQVSRALDIHEESRFIAVSPYASAAFPDLEVNLPDGEDSLVSALGDCFPQERESLRDISRLCRQVAEELMVADELLGQGGTAGVSPTRQLARMFRYRRATLGQVLQEKIADERLRGAYASLWPYLGLPPSRLSFLSWATMSAGYTYEGGFYCKGSFQTYADRLARSLEKQGGELLLNAGARRIGVKNGKVTGIVLENGQIIGADHVISNVDAGYTAEFLLGRENLPGSYLDSLNRLSASISLFVVYVATDLDIRTRGRAHEAFYFDSFDHEHNFAMTELGQPNWFSAAIPTLADSSLAPAGQHLMLLTTLCPFDVGKSWRSAKLSFQQRLLEKAERRYPGLNDHLLVVESGSPRTMERYTLNHQGAAYGWSPTPDQVGANRPSVRGPLEGLFFAGHWTRPGGGCVGVSFSGMLAAQAVLNVPRRQDFWKVLGLAGEN</sequence>
<keyword evidence="9" id="KW-1185">Reference proteome</keyword>
<accession>A0A5Q0BLL7</accession>
<keyword evidence="2" id="KW-0732">Signal</keyword>
<evidence type="ECO:0000256" key="1">
    <source>
        <dbReference type="ARBA" id="ARBA00022630"/>
    </source>
</evidence>
<dbReference type="InterPro" id="IPR052206">
    <property type="entry name" value="Retinol_saturase"/>
</dbReference>
<feature type="transmembrane region" description="Helical" evidence="6">
    <location>
        <begin position="12"/>
        <end position="32"/>
    </location>
</feature>
<proteinExistence type="predicted"/>
<dbReference type="InterPro" id="IPR002937">
    <property type="entry name" value="Amino_oxidase"/>
</dbReference>
<protein>
    <submittedName>
        <fullName evidence="8">NAD(P)/FAD-dependent oxidoreductase</fullName>
    </submittedName>
</protein>
<gene>
    <name evidence="8" type="ORF">F6R98_11170</name>
</gene>
<reference evidence="8 9" key="1">
    <citation type="submission" date="2019-09" db="EMBL/GenBank/DDBJ databases">
        <title>Ecophysiology of the spiral-shaped methanotroph Methylospira mobilis as revealed by the complete genome sequence.</title>
        <authorList>
            <person name="Oshkin I.Y."/>
            <person name="Dedysh S.N."/>
            <person name="Miroshnikov K."/>
            <person name="Danilova O.V."/>
            <person name="Hakobyan A."/>
            <person name="Liesack W."/>
        </authorList>
    </citation>
    <scope>NUCLEOTIDE SEQUENCE [LARGE SCALE GENOMIC DNA]</scope>
    <source>
        <strain evidence="8 9">Shm1</strain>
    </source>
</reference>
<evidence type="ECO:0000256" key="6">
    <source>
        <dbReference type="SAM" id="Phobius"/>
    </source>
</evidence>
<organism evidence="8 9">
    <name type="scientific">Candidatus Methylospira mobilis</name>
    <dbReference type="NCBI Taxonomy" id="1808979"/>
    <lineage>
        <taxon>Bacteria</taxon>
        <taxon>Pseudomonadati</taxon>
        <taxon>Pseudomonadota</taxon>
        <taxon>Gammaproteobacteria</taxon>
        <taxon>Methylococcales</taxon>
        <taxon>Methylococcaceae</taxon>
        <taxon>Candidatus Methylospira</taxon>
    </lineage>
</organism>
<dbReference type="OrthoDB" id="9774675at2"/>
<keyword evidence="6" id="KW-0472">Membrane</keyword>
<keyword evidence="6" id="KW-1133">Transmembrane helix</keyword>
<evidence type="ECO:0000256" key="5">
    <source>
        <dbReference type="ARBA" id="ARBA00023027"/>
    </source>
</evidence>
<evidence type="ECO:0000256" key="2">
    <source>
        <dbReference type="ARBA" id="ARBA00022729"/>
    </source>
</evidence>
<dbReference type="Proteomes" id="UP000325755">
    <property type="component" value="Chromosome"/>
</dbReference>
<dbReference type="PANTHER" id="PTHR46091:SF3">
    <property type="entry name" value="AMINE OXIDASE DOMAIN-CONTAINING PROTEIN"/>
    <property type="match status" value="1"/>
</dbReference>
<dbReference type="InterPro" id="IPR036188">
    <property type="entry name" value="FAD/NAD-bd_sf"/>
</dbReference>
<evidence type="ECO:0000256" key="4">
    <source>
        <dbReference type="ARBA" id="ARBA00022857"/>
    </source>
</evidence>
<evidence type="ECO:0000313" key="8">
    <source>
        <dbReference type="EMBL" id="QFY43111.1"/>
    </source>
</evidence>
<keyword evidence="5" id="KW-0520">NAD</keyword>
<dbReference type="RefSeq" id="WP_153249095.1">
    <property type="nucleotide sequence ID" value="NZ_CP044205.1"/>
</dbReference>
<keyword evidence="1" id="KW-0285">Flavoprotein</keyword>
<keyword evidence="6" id="KW-0812">Transmembrane</keyword>
<dbReference type="GO" id="GO:0016491">
    <property type="term" value="F:oxidoreductase activity"/>
    <property type="evidence" value="ECO:0007669"/>
    <property type="project" value="InterPro"/>
</dbReference>
<dbReference type="EMBL" id="CP044205">
    <property type="protein sequence ID" value="QFY43111.1"/>
    <property type="molecule type" value="Genomic_DNA"/>
</dbReference>
<dbReference type="SUPFAM" id="SSF51905">
    <property type="entry name" value="FAD/NAD(P)-binding domain"/>
    <property type="match status" value="1"/>
</dbReference>
<dbReference type="AlphaFoldDB" id="A0A5Q0BLL7"/>
<dbReference type="InParanoid" id="A0A5Q0BLL7"/>